<sequence>MARQKPQVHIYDTSDNALCVFSNGDIISGEISIHAERNMPYSDLVIMLEGVTTVSMQHELGTKVQSTQTFLRLRQQMRAEHPGNVPYTFVIPSALPTESCSHAVSDPLVRYAHTALPPSLGGKAPCDTGRKNADILTPNAVHVRYYIKATLQMCHQNIEPVLSTRREIYIIPTPSSDRPPPAFTLVPSDLDKVAQKEESIIETKIVRNILRQSEGRLAIETLQSDPLTVHLQRQRPVETIIPLRLRYHPASSGVCPRLHRLTTSIRALTSFGLSPSRDFCNRTVSRQSSVYVKALQITIQDLSSTTWEAVPCHTEKKSEAKERAYEALVPLSIVLPPDIPFVPSFDSCLVGRGYELEIVVYYRVGKESVFSRRIPTILPLAITMSSR</sequence>
<proteinExistence type="predicted"/>
<dbReference type="RefSeq" id="XP_067485316.1">
    <property type="nucleotide sequence ID" value="XM_067616767.1"/>
</dbReference>
<dbReference type="OrthoDB" id="2283785at2759"/>
<dbReference type="OMA" id="HVEKINH"/>
<dbReference type="GeneID" id="93569255"/>
<dbReference type="InterPro" id="IPR039634">
    <property type="entry name" value="Bul1-like"/>
</dbReference>
<dbReference type="InterPro" id="IPR014752">
    <property type="entry name" value="Arrestin-like_C"/>
</dbReference>
<dbReference type="PANTHER" id="PTHR31904:SF1">
    <property type="entry name" value="BYPASS OF STOP CODON PROTEIN 5-RELATED"/>
    <property type="match status" value="1"/>
</dbReference>
<dbReference type="VEuPathDB" id="FungiDB:ASPBRDRAFT_113784"/>
<dbReference type="Proteomes" id="UP000184499">
    <property type="component" value="Unassembled WGS sequence"/>
</dbReference>
<dbReference type="AlphaFoldDB" id="A0A1L9V2M6"/>
<dbReference type="Gene3D" id="2.60.40.640">
    <property type="match status" value="1"/>
</dbReference>
<evidence type="ECO:0008006" key="3">
    <source>
        <dbReference type="Google" id="ProtNLM"/>
    </source>
</evidence>
<evidence type="ECO:0000313" key="1">
    <source>
        <dbReference type="EMBL" id="OJJ78069.1"/>
    </source>
</evidence>
<gene>
    <name evidence="1" type="ORF">ASPBRDRAFT_113784</name>
</gene>
<keyword evidence="2" id="KW-1185">Reference proteome</keyword>
<protein>
    <recommendedName>
        <fullName evidence="3">Arrestin-like N-terminal domain-containing protein</fullName>
    </recommendedName>
</protein>
<dbReference type="EMBL" id="KV878679">
    <property type="protein sequence ID" value="OJJ78069.1"/>
    <property type="molecule type" value="Genomic_DNA"/>
</dbReference>
<name>A0A1L9V2M6_ASPBC</name>
<reference evidence="2" key="1">
    <citation type="journal article" date="2017" name="Genome Biol.">
        <title>Comparative genomics reveals high biological diversity and specific adaptations in the industrially and medically important fungal genus Aspergillus.</title>
        <authorList>
            <person name="de Vries R.P."/>
            <person name="Riley R."/>
            <person name="Wiebenga A."/>
            <person name="Aguilar-Osorio G."/>
            <person name="Amillis S."/>
            <person name="Uchima C.A."/>
            <person name="Anderluh G."/>
            <person name="Asadollahi M."/>
            <person name="Askin M."/>
            <person name="Barry K."/>
            <person name="Battaglia E."/>
            <person name="Bayram O."/>
            <person name="Benocci T."/>
            <person name="Braus-Stromeyer S.A."/>
            <person name="Caldana C."/>
            <person name="Canovas D."/>
            <person name="Cerqueira G.C."/>
            <person name="Chen F."/>
            <person name="Chen W."/>
            <person name="Choi C."/>
            <person name="Clum A."/>
            <person name="Dos Santos R.A."/>
            <person name="Damasio A.R."/>
            <person name="Diallinas G."/>
            <person name="Emri T."/>
            <person name="Fekete E."/>
            <person name="Flipphi M."/>
            <person name="Freyberg S."/>
            <person name="Gallo A."/>
            <person name="Gournas C."/>
            <person name="Habgood R."/>
            <person name="Hainaut M."/>
            <person name="Harispe M.L."/>
            <person name="Henrissat B."/>
            <person name="Hilden K.S."/>
            <person name="Hope R."/>
            <person name="Hossain A."/>
            <person name="Karabika E."/>
            <person name="Karaffa L."/>
            <person name="Karanyi Z."/>
            <person name="Krasevec N."/>
            <person name="Kuo A."/>
            <person name="Kusch H."/>
            <person name="LaButti K."/>
            <person name="Lagendijk E.L."/>
            <person name="Lapidus A."/>
            <person name="Levasseur A."/>
            <person name="Lindquist E."/>
            <person name="Lipzen A."/>
            <person name="Logrieco A.F."/>
            <person name="MacCabe A."/>
            <person name="Maekelae M.R."/>
            <person name="Malavazi I."/>
            <person name="Melin P."/>
            <person name="Meyer V."/>
            <person name="Mielnichuk N."/>
            <person name="Miskei M."/>
            <person name="Molnar A.P."/>
            <person name="Mule G."/>
            <person name="Ngan C.Y."/>
            <person name="Orejas M."/>
            <person name="Orosz E."/>
            <person name="Ouedraogo J.P."/>
            <person name="Overkamp K.M."/>
            <person name="Park H.-S."/>
            <person name="Perrone G."/>
            <person name="Piumi F."/>
            <person name="Punt P.J."/>
            <person name="Ram A.F."/>
            <person name="Ramon A."/>
            <person name="Rauscher S."/>
            <person name="Record E."/>
            <person name="Riano-Pachon D.M."/>
            <person name="Robert V."/>
            <person name="Roehrig J."/>
            <person name="Ruller R."/>
            <person name="Salamov A."/>
            <person name="Salih N.S."/>
            <person name="Samson R.A."/>
            <person name="Sandor E."/>
            <person name="Sanguinetti M."/>
            <person name="Schuetze T."/>
            <person name="Sepcic K."/>
            <person name="Shelest E."/>
            <person name="Sherlock G."/>
            <person name="Sophianopoulou V."/>
            <person name="Squina F.M."/>
            <person name="Sun H."/>
            <person name="Susca A."/>
            <person name="Todd R.B."/>
            <person name="Tsang A."/>
            <person name="Unkles S.E."/>
            <person name="van de Wiele N."/>
            <person name="van Rossen-Uffink D."/>
            <person name="Oliveira J.V."/>
            <person name="Vesth T.C."/>
            <person name="Visser J."/>
            <person name="Yu J.-H."/>
            <person name="Zhou M."/>
            <person name="Andersen M.R."/>
            <person name="Archer D.B."/>
            <person name="Baker S.E."/>
            <person name="Benoit I."/>
            <person name="Brakhage A.A."/>
            <person name="Braus G.H."/>
            <person name="Fischer R."/>
            <person name="Frisvad J.C."/>
            <person name="Goldman G.H."/>
            <person name="Houbraken J."/>
            <person name="Oakley B."/>
            <person name="Pocsi I."/>
            <person name="Scazzocchio C."/>
            <person name="Seiboth B."/>
            <person name="vanKuyk P.A."/>
            <person name="Wortman J."/>
            <person name="Dyer P.S."/>
            <person name="Grigoriev I.V."/>
        </authorList>
    </citation>
    <scope>NUCLEOTIDE SEQUENCE [LARGE SCALE GENOMIC DNA]</scope>
    <source>
        <strain evidence="2">CBS 101740 / IMI 381727 / IBT 21946</strain>
    </source>
</reference>
<dbReference type="PANTHER" id="PTHR31904">
    <property type="entry name" value="BYPASS OF STOP CODON PROTEIN 5-RELATED"/>
    <property type="match status" value="1"/>
</dbReference>
<organism evidence="1 2">
    <name type="scientific">Aspergillus brasiliensis (strain CBS 101740 / IMI 381727 / IBT 21946)</name>
    <dbReference type="NCBI Taxonomy" id="767769"/>
    <lineage>
        <taxon>Eukaryota</taxon>
        <taxon>Fungi</taxon>
        <taxon>Dikarya</taxon>
        <taxon>Ascomycota</taxon>
        <taxon>Pezizomycotina</taxon>
        <taxon>Eurotiomycetes</taxon>
        <taxon>Eurotiomycetidae</taxon>
        <taxon>Eurotiales</taxon>
        <taxon>Aspergillaceae</taxon>
        <taxon>Aspergillus</taxon>
        <taxon>Aspergillus subgen. Circumdati</taxon>
    </lineage>
</organism>
<evidence type="ECO:0000313" key="2">
    <source>
        <dbReference type="Proteomes" id="UP000184499"/>
    </source>
</evidence>
<accession>A0A1L9V2M6</accession>
<dbReference type="STRING" id="767769.A0A1L9V2M6"/>